<evidence type="ECO:0000313" key="3">
    <source>
        <dbReference type="Proteomes" id="UP001597295"/>
    </source>
</evidence>
<sequence>MKRLPLYRRTRARRWPFRLIALALVGYFAGLVWFAATLATEETADRRTTDAIVVLTGGSLRVQAGFQLLEAGLARQLLVSGVNREVERNELLAFAPLRKDLMTCCVTLGYAAGDTIGNASETAAWAMAHDVHSLRLVTANYHMPRAILELKRSLPDADILPYPVFPAAFDLRRPTLAATALLFSEYNKLLGAWGRHLLASGMELLS</sequence>
<proteinExistence type="predicted"/>
<evidence type="ECO:0000259" key="1">
    <source>
        <dbReference type="Pfam" id="PF02698"/>
    </source>
</evidence>
<dbReference type="Pfam" id="PF02698">
    <property type="entry name" value="DUF218"/>
    <property type="match status" value="1"/>
</dbReference>
<dbReference type="PANTHER" id="PTHR30336">
    <property type="entry name" value="INNER MEMBRANE PROTEIN, PROBABLE PERMEASE"/>
    <property type="match status" value="1"/>
</dbReference>
<name>A0ABW5DU51_9PROT</name>
<keyword evidence="3" id="KW-1185">Reference proteome</keyword>
<dbReference type="InterPro" id="IPR051599">
    <property type="entry name" value="Cell_Envelope_Assoc"/>
</dbReference>
<evidence type="ECO:0000313" key="2">
    <source>
        <dbReference type="EMBL" id="MFD2264026.1"/>
    </source>
</evidence>
<dbReference type="CDD" id="cd06259">
    <property type="entry name" value="YdcF-like"/>
    <property type="match status" value="1"/>
</dbReference>
<organism evidence="2 3">
    <name type="scientific">Lacibacterium aquatile</name>
    <dbReference type="NCBI Taxonomy" id="1168082"/>
    <lineage>
        <taxon>Bacteria</taxon>
        <taxon>Pseudomonadati</taxon>
        <taxon>Pseudomonadota</taxon>
        <taxon>Alphaproteobacteria</taxon>
        <taxon>Rhodospirillales</taxon>
        <taxon>Rhodospirillaceae</taxon>
    </lineage>
</organism>
<reference evidence="3" key="1">
    <citation type="journal article" date="2019" name="Int. J. Syst. Evol. Microbiol.">
        <title>The Global Catalogue of Microorganisms (GCM) 10K type strain sequencing project: providing services to taxonomists for standard genome sequencing and annotation.</title>
        <authorList>
            <consortium name="The Broad Institute Genomics Platform"/>
            <consortium name="The Broad Institute Genome Sequencing Center for Infectious Disease"/>
            <person name="Wu L."/>
            <person name="Ma J."/>
        </authorList>
    </citation>
    <scope>NUCLEOTIDE SEQUENCE [LARGE SCALE GENOMIC DNA]</scope>
    <source>
        <strain evidence="3">CGMCC 1.19062</strain>
    </source>
</reference>
<feature type="domain" description="DUF218" evidence="1">
    <location>
        <begin position="50"/>
        <end position="186"/>
    </location>
</feature>
<comment type="caution">
    <text evidence="2">The sequence shown here is derived from an EMBL/GenBank/DDBJ whole genome shotgun (WGS) entry which is preliminary data.</text>
</comment>
<dbReference type="RefSeq" id="WP_379877067.1">
    <property type="nucleotide sequence ID" value="NZ_JBHUIP010000012.1"/>
</dbReference>
<accession>A0ABW5DU51</accession>
<gene>
    <name evidence="2" type="ORF">ACFSM5_14085</name>
</gene>
<dbReference type="InterPro" id="IPR003848">
    <property type="entry name" value="DUF218"/>
</dbReference>
<dbReference type="EMBL" id="JBHUIP010000012">
    <property type="protein sequence ID" value="MFD2264026.1"/>
    <property type="molecule type" value="Genomic_DNA"/>
</dbReference>
<protein>
    <submittedName>
        <fullName evidence="2">YdcF family protein</fullName>
    </submittedName>
</protein>
<dbReference type="PANTHER" id="PTHR30336:SF4">
    <property type="entry name" value="ENVELOPE BIOGENESIS FACTOR ELYC"/>
    <property type="match status" value="1"/>
</dbReference>
<dbReference type="Proteomes" id="UP001597295">
    <property type="component" value="Unassembled WGS sequence"/>
</dbReference>